<protein>
    <submittedName>
        <fullName evidence="1">Uncharacterized protein</fullName>
    </submittedName>
</protein>
<name>A0ABW3ZV21_9BACI</name>
<accession>A0ABW3ZV21</accession>
<evidence type="ECO:0000313" key="2">
    <source>
        <dbReference type="Proteomes" id="UP001597178"/>
    </source>
</evidence>
<dbReference type="EMBL" id="JBHTNH010000023">
    <property type="protein sequence ID" value="MFD1362104.1"/>
    <property type="molecule type" value="Genomic_DNA"/>
</dbReference>
<evidence type="ECO:0000313" key="1">
    <source>
        <dbReference type="EMBL" id="MFD1362104.1"/>
    </source>
</evidence>
<proteinExistence type="predicted"/>
<dbReference type="RefSeq" id="WP_382400461.1">
    <property type="nucleotide sequence ID" value="NZ_JBHTNH010000023.1"/>
</dbReference>
<organism evidence="1 2">
    <name type="scientific">Lentibacillus salinarum</name>
    <dbReference type="NCBI Taxonomy" id="446820"/>
    <lineage>
        <taxon>Bacteria</taxon>
        <taxon>Bacillati</taxon>
        <taxon>Bacillota</taxon>
        <taxon>Bacilli</taxon>
        <taxon>Bacillales</taxon>
        <taxon>Bacillaceae</taxon>
        <taxon>Lentibacillus</taxon>
    </lineage>
</organism>
<gene>
    <name evidence="1" type="ORF">ACFQ4A_10605</name>
</gene>
<comment type="caution">
    <text evidence="1">The sequence shown here is derived from an EMBL/GenBank/DDBJ whole genome shotgun (WGS) entry which is preliminary data.</text>
</comment>
<reference evidence="2" key="1">
    <citation type="journal article" date="2019" name="Int. J. Syst. Evol. Microbiol.">
        <title>The Global Catalogue of Microorganisms (GCM) 10K type strain sequencing project: providing services to taxonomists for standard genome sequencing and annotation.</title>
        <authorList>
            <consortium name="The Broad Institute Genomics Platform"/>
            <consortium name="The Broad Institute Genome Sequencing Center for Infectious Disease"/>
            <person name="Wu L."/>
            <person name="Ma J."/>
        </authorList>
    </citation>
    <scope>NUCLEOTIDE SEQUENCE [LARGE SCALE GENOMIC DNA]</scope>
    <source>
        <strain evidence="2">CCUG 54822</strain>
    </source>
</reference>
<dbReference type="Proteomes" id="UP001597178">
    <property type="component" value="Unassembled WGS sequence"/>
</dbReference>
<sequence>MPTDDSVRLVEKVQKAGLLAKPEIGVVRAADFCHAFCARFFPTAVHSYILKSSFSLHHIPPQW</sequence>
<keyword evidence="2" id="KW-1185">Reference proteome</keyword>